<name>A0ABY2TWJ3_9PSED</name>
<organism evidence="1 2">
    <name type="scientific">Pseudomonas edaphica</name>
    <dbReference type="NCBI Taxonomy" id="2006980"/>
    <lineage>
        <taxon>Bacteria</taxon>
        <taxon>Pseudomonadati</taxon>
        <taxon>Pseudomonadota</taxon>
        <taxon>Gammaproteobacteria</taxon>
        <taxon>Pseudomonadales</taxon>
        <taxon>Pseudomonadaceae</taxon>
        <taxon>Pseudomonas</taxon>
    </lineage>
</organism>
<comment type="caution">
    <text evidence="1">The sequence shown here is derived from an EMBL/GenBank/DDBJ whole genome shotgun (WGS) entry which is preliminary data.</text>
</comment>
<dbReference type="GO" id="GO:0003849">
    <property type="term" value="F:3-deoxy-7-phosphoheptulonate synthase activity"/>
    <property type="evidence" value="ECO:0007669"/>
    <property type="project" value="UniProtKB-EC"/>
</dbReference>
<proteinExistence type="predicted"/>
<evidence type="ECO:0000313" key="1">
    <source>
        <dbReference type="EMBL" id="TLG87515.1"/>
    </source>
</evidence>
<accession>A0ABY2TWJ3</accession>
<dbReference type="EC" id="2.5.1.54" evidence="1"/>
<evidence type="ECO:0000313" key="2">
    <source>
        <dbReference type="Proteomes" id="UP000304941"/>
    </source>
</evidence>
<dbReference type="EMBL" id="VBVZ01000776">
    <property type="protein sequence ID" value="TLG87515.1"/>
    <property type="molecule type" value="Genomic_DNA"/>
</dbReference>
<dbReference type="Proteomes" id="UP000304941">
    <property type="component" value="Unassembled WGS sequence"/>
</dbReference>
<protein>
    <submittedName>
        <fullName evidence="1">3-deoxy-7-phosphoheptulonate synthase</fullName>
        <ecNumber evidence="1">2.5.1.54</ecNumber>
    </submittedName>
</protein>
<gene>
    <name evidence="1" type="ORF">FEM54_30315</name>
</gene>
<keyword evidence="1" id="KW-0808">Transferase</keyword>
<sequence length="57" mass="6141">MNSATAALPVANLSSANEALTQRLPSSLELKHQLPLSPFLNEQIHAHRQAVRAILNG</sequence>
<feature type="non-terminal residue" evidence="1">
    <location>
        <position position="57"/>
    </location>
</feature>
<reference evidence="1 2" key="1">
    <citation type="submission" date="2019-05" db="EMBL/GenBank/DDBJ databases">
        <title>Pseudomonas edaphica sp. nov., isolated from rhizospheric soil of Cistus ladanifer L. in Spain.</title>
        <authorList>
            <person name="Peix A."/>
        </authorList>
    </citation>
    <scope>NUCLEOTIDE SEQUENCE [LARGE SCALE GENOMIC DNA]</scope>
    <source>
        <strain evidence="1 2">RD25</strain>
    </source>
</reference>
<keyword evidence="2" id="KW-1185">Reference proteome</keyword>